<dbReference type="AlphaFoldDB" id="A0A0D9XSF4"/>
<reference evidence="2" key="2">
    <citation type="submission" date="2013-12" db="EMBL/GenBank/DDBJ databases">
        <authorList>
            <person name="Yu Y."/>
            <person name="Lee S."/>
            <person name="de Baynast K."/>
            <person name="Wissotski M."/>
            <person name="Liu L."/>
            <person name="Talag J."/>
            <person name="Goicoechea J."/>
            <person name="Angelova A."/>
            <person name="Jetty R."/>
            <person name="Kudrna D."/>
            <person name="Golser W."/>
            <person name="Rivera L."/>
            <person name="Zhang J."/>
            <person name="Wing R."/>
        </authorList>
    </citation>
    <scope>NUCLEOTIDE SEQUENCE</scope>
</reference>
<sequence>MKQFEKLQPILEPFPTSIGLHKLNRRKNKKIMDWHAHHHSFVERWNNPEAHIMPHEHHTRGNYWLSLKLAWTFADTADDPKDLEEVNEYDTAY</sequence>
<keyword evidence="2" id="KW-1185">Reference proteome</keyword>
<dbReference type="Proteomes" id="UP000032180">
    <property type="component" value="Chromosome 11"/>
</dbReference>
<dbReference type="EnsemblPlants" id="LPERR11G11740.1">
    <property type="protein sequence ID" value="LPERR11G11740.1"/>
    <property type="gene ID" value="LPERR11G11740"/>
</dbReference>
<protein>
    <recommendedName>
        <fullName evidence="3">Aminotransferase-like plant mobile domain-containing protein</fullName>
    </recommendedName>
</protein>
<organism evidence="1 2">
    <name type="scientific">Leersia perrieri</name>
    <dbReference type="NCBI Taxonomy" id="77586"/>
    <lineage>
        <taxon>Eukaryota</taxon>
        <taxon>Viridiplantae</taxon>
        <taxon>Streptophyta</taxon>
        <taxon>Embryophyta</taxon>
        <taxon>Tracheophyta</taxon>
        <taxon>Spermatophyta</taxon>
        <taxon>Magnoliopsida</taxon>
        <taxon>Liliopsida</taxon>
        <taxon>Poales</taxon>
        <taxon>Poaceae</taxon>
        <taxon>BOP clade</taxon>
        <taxon>Oryzoideae</taxon>
        <taxon>Oryzeae</taxon>
        <taxon>Oryzinae</taxon>
        <taxon>Leersia</taxon>
    </lineage>
</organism>
<proteinExistence type="predicted"/>
<dbReference type="Gramene" id="LPERR11G11740.1">
    <property type="protein sequence ID" value="LPERR11G11740.1"/>
    <property type="gene ID" value="LPERR11G11740"/>
</dbReference>
<evidence type="ECO:0000313" key="2">
    <source>
        <dbReference type="Proteomes" id="UP000032180"/>
    </source>
</evidence>
<reference evidence="1 2" key="1">
    <citation type="submission" date="2012-08" db="EMBL/GenBank/DDBJ databases">
        <title>Oryza genome evolution.</title>
        <authorList>
            <person name="Wing R.A."/>
        </authorList>
    </citation>
    <scope>NUCLEOTIDE SEQUENCE</scope>
</reference>
<dbReference type="HOGENOM" id="CLU_2402833_0_0_1"/>
<evidence type="ECO:0000313" key="1">
    <source>
        <dbReference type="EnsemblPlants" id="LPERR11G11740.1"/>
    </source>
</evidence>
<evidence type="ECO:0008006" key="3">
    <source>
        <dbReference type="Google" id="ProtNLM"/>
    </source>
</evidence>
<accession>A0A0D9XSF4</accession>
<name>A0A0D9XSF4_9ORYZ</name>
<reference evidence="1" key="3">
    <citation type="submission" date="2015-04" db="UniProtKB">
        <authorList>
            <consortium name="EnsemblPlants"/>
        </authorList>
    </citation>
    <scope>IDENTIFICATION</scope>
</reference>